<gene>
    <name evidence="2" type="ORF">E2C01_057161</name>
</gene>
<sequence>MDWRGSTPTLALSNGISTHAVVKVSIRGSQTKERELPEISAFKLSGGYPERLEETGASEREVIRQCWAPLGLVLLRRFQEEAREKRVESRRVAGRGKGIRESTERSELEGRRVRKQ</sequence>
<protein>
    <submittedName>
        <fullName evidence="2">Uncharacterized protein</fullName>
    </submittedName>
</protein>
<dbReference type="AlphaFoldDB" id="A0A5B7H1K7"/>
<evidence type="ECO:0000256" key="1">
    <source>
        <dbReference type="SAM" id="MobiDB-lite"/>
    </source>
</evidence>
<accession>A0A5B7H1K7</accession>
<organism evidence="2 3">
    <name type="scientific">Portunus trituberculatus</name>
    <name type="common">Swimming crab</name>
    <name type="synonym">Neptunus trituberculatus</name>
    <dbReference type="NCBI Taxonomy" id="210409"/>
    <lineage>
        <taxon>Eukaryota</taxon>
        <taxon>Metazoa</taxon>
        <taxon>Ecdysozoa</taxon>
        <taxon>Arthropoda</taxon>
        <taxon>Crustacea</taxon>
        <taxon>Multicrustacea</taxon>
        <taxon>Malacostraca</taxon>
        <taxon>Eumalacostraca</taxon>
        <taxon>Eucarida</taxon>
        <taxon>Decapoda</taxon>
        <taxon>Pleocyemata</taxon>
        <taxon>Brachyura</taxon>
        <taxon>Eubrachyura</taxon>
        <taxon>Portunoidea</taxon>
        <taxon>Portunidae</taxon>
        <taxon>Portuninae</taxon>
        <taxon>Portunus</taxon>
    </lineage>
</organism>
<name>A0A5B7H1K7_PORTR</name>
<feature type="compositionally biased region" description="Basic and acidic residues" evidence="1">
    <location>
        <begin position="98"/>
        <end position="116"/>
    </location>
</feature>
<dbReference type="Proteomes" id="UP000324222">
    <property type="component" value="Unassembled WGS sequence"/>
</dbReference>
<evidence type="ECO:0000313" key="3">
    <source>
        <dbReference type="Proteomes" id="UP000324222"/>
    </source>
</evidence>
<feature type="region of interest" description="Disordered" evidence="1">
    <location>
        <begin position="83"/>
        <end position="116"/>
    </location>
</feature>
<reference evidence="2 3" key="1">
    <citation type="submission" date="2019-05" db="EMBL/GenBank/DDBJ databases">
        <title>Another draft genome of Portunus trituberculatus and its Hox gene families provides insights of decapod evolution.</title>
        <authorList>
            <person name="Jeong J.-H."/>
            <person name="Song I."/>
            <person name="Kim S."/>
            <person name="Choi T."/>
            <person name="Kim D."/>
            <person name="Ryu S."/>
            <person name="Kim W."/>
        </authorList>
    </citation>
    <scope>NUCLEOTIDE SEQUENCE [LARGE SCALE GENOMIC DNA]</scope>
    <source>
        <tissue evidence="2">Muscle</tissue>
    </source>
</reference>
<proteinExistence type="predicted"/>
<keyword evidence="3" id="KW-1185">Reference proteome</keyword>
<dbReference type="EMBL" id="VSRR010020379">
    <property type="protein sequence ID" value="MPC63068.1"/>
    <property type="molecule type" value="Genomic_DNA"/>
</dbReference>
<comment type="caution">
    <text evidence="2">The sequence shown here is derived from an EMBL/GenBank/DDBJ whole genome shotgun (WGS) entry which is preliminary data.</text>
</comment>
<evidence type="ECO:0000313" key="2">
    <source>
        <dbReference type="EMBL" id="MPC63068.1"/>
    </source>
</evidence>